<comment type="caution">
    <text evidence="2">The sequence shown here is derived from an EMBL/GenBank/DDBJ whole genome shotgun (WGS) entry which is preliminary data.</text>
</comment>
<protein>
    <submittedName>
        <fullName evidence="2">Uncharacterized protein</fullName>
    </submittedName>
</protein>
<dbReference type="Proteomes" id="UP001305647">
    <property type="component" value="Unassembled WGS sequence"/>
</dbReference>
<evidence type="ECO:0000313" key="2">
    <source>
        <dbReference type="EMBL" id="KAK4106908.1"/>
    </source>
</evidence>
<feature type="compositionally biased region" description="Low complexity" evidence="1">
    <location>
        <begin position="172"/>
        <end position="182"/>
    </location>
</feature>
<organism evidence="2 3">
    <name type="scientific">Parathielavia hyrcaniae</name>
    <dbReference type="NCBI Taxonomy" id="113614"/>
    <lineage>
        <taxon>Eukaryota</taxon>
        <taxon>Fungi</taxon>
        <taxon>Dikarya</taxon>
        <taxon>Ascomycota</taxon>
        <taxon>Pezizomycotina</taxon>
        <taxon>Sordariomycetes</taxon>
        <taxon>Sordariomycetidae</taxon>
        <taxon>Sordariales</taxon>
        <taxon>Chaetomiaceae</taxon>
        <taxon>Parathielavia</taxon>
    </lineage>
</organism>
<feature type="region of interest" description="Disordered" evidence="1">
    <location>
        <begin position="274"/>
        <end position="303"/>
    </location>
</feature>
<feature type="compositionally biased region" description="Polar residues" evidence="1">
    <location>
        <begin position="274"/>
        <end position="290"/>
    </location>
</feature>
<accession>A0AAN6QB26</accession>
<reference evidence="2" key="1">
    <citation type="journal article" date="2023" name="Mol. Phylogenet. Evol.">
        <title>Genome-scale phylogeny and comparative genomics of the fungal order Sordariales.</title>
        <authorList>
            <person name="Hensen N."/>
            <person name="Bonometti L."/>
            <person name="Westerberg I."/>
            <person name="Brannstrom I.O."/>
            <person name="Guillou S."/>
            <person name="Cros-Aarteil S."/>
            <person name="Calhoun S."/>
            <person name="Haridas S."/>
            <person name="Kuo A."/>
            <person name="Mondo S."/>
            <person name="Pangilinan J."/>
            <person name="Riley R."/>
            <person name="LaButti K."/>
            <person name="Andreopoulos B."/>
            <person name="Lipzen A."/>
            <person name="Chen C."/>
            <person name="Yan M."/>
            <person name="Daum C."/>
            <person name="Ng V."/>
            <person name="Clum A."/>
            <person name="Steindorff A."/>
            <person name="Ohm R.A."/>
            <person name="Martin F."/>
            <person name="Silar P."/>
            <person name="Natvig D.O."/>
            <person name="Lalanne C."/>
            <person name="Gautier V."/>
            <person name="Ament-Velasquez S.L."/>
            <person name="Kruys A."/>
            <person name="Hutchinson M.I."/>
            <person name="Powell A.J."/>
            <person name="Barry K."/>
            <person name="Miller A.N."/>
            <person name="Grigoriev I.V."/>
            <person name="Debuchy R."/>
            <person name="Gladieux P."/>
            <person name="Hiltunen Thoren M."/>
            <person name="Johannesson H."/>
        </authorList>
    </citation>
    <scope>NUCLEOTIDE SEQUENCE</scope>
    <source>
        <strain evidence="2">CBS 757.83</strain>
    </source>
</reference>
<sequence>MAGQRPLDALPQVVNDVLVTVAKGFKSGRRDGKGNPAAASAAIQARIPPAIEKFNCALDELESELLICKAVLERDLRQLRASRQPPPPEPKQIAPPAPMAIDMESAKMPAMDPFAGLAGHPPPATHTTKPVAPFPNMGFESASPEVAVVPNPKKAPKLKNANTQNRPAIAAAAATGAPGRPASAPPKRDAKASAHQALRPGVVATAPQTPLHHPAQAKSASVPVSNRPAPTPTPAPTNAPGHVSAASSNPAPTGNEKLFTDVIFSVAPLSGDAQAQKQVAQTQRGASQQPLQPPAAHKPNIEAGHVPGMNVDQFLGGPADVANMGLGIIQGDKAGETTNMADVDDKINGLFDLGPGGIENMDLEYDMGTGDNSNFNDLYFATGESNSGPGEFDDAFFNLNG</sequence>
<evidence type="ECO:0000256" key="1">
    <source>
        <dbReference type="SAM" id="MobiDB-lite"/>
    </source>
</evidence>
<evidence type="ECO:0000313" key="3">
    <source>
        <dbReference type="Proteomes" id="UP001305647"/>
    </source>
</evidence>
<feature type="region of interest" description="Disordered" evidence="1">
    <location>
        <begin position="172"/>
        <end position="254"/>
    </location>
</feature>
<reference evidence="2" key="2">
    <citation type="submission" date="2023-05" db="EMBL/GenBank/DDBJ databases">
        <authorList>
            <consortium name="Lawrence Berkeley National Laboratory"/>
            <person name="Steindorff A."/>
            <person name="Hensen N."/>
            <person name="Bonometti L."/>
            <person name="Westerberg I."/>
            <person name="Brannstrom I.O."/>
            <person name="Guillou S."/>
            <person name="Cros-Aarteil S."/>
            <person name="Calhoun S."/>
            <person name="Haridas S."/>
            <person name="Kuo A."/>
            <person name="Mondo S."/>
            <person name="Pangilinan J."/>
            <person name="Riley R."/>
            <person name="Labutti K."/>
            <person name="Andreopoulos B."/>
            <person name="Lipzen A."/>
            <person name="Chen C."/>
            <person name="Yanf M."/>
            <person name="Daum C."/>
            <person name="Ng V."/>
            <person name="Clum A."/>
            <person name="Ohm R."/>
            <person name="Martin F."/>
            <person name="Silar P."/>
            <person name="Natvig D."/>
            <person name="Lalanne C."/>
            <person name="Gautier V."/>
            <person name="Ament-Velasquez S.L."/>
            <person name="Kruys A."/>
            <person name="Hutchinson M.I."/>
            <person name="Powell A.J."/>
            <person name="Barry K."/>
            <person name="Miller A.N."/>
            <person name="Grigoriev I.V."/>
            <person name="Debuchy R."/>
            <person name="Gladieux P."/>
            <person name="Thoren M.H."/>
            <person name="Johannesson H."/>
        </authorList>
    </citation>
    <scope>NUCLEOTIDE SEQUENCE</scope>
    <source>
        <strain evidence="2">CBS 757.83</strain>
    </source>
</reference>
<dbReference type="EMBL" id="MU863624">
    <property type="protein sequence ID" value="KAK4106908.1"/>
    <property type="molecule type" value="Genomic_DNA"/>
</dbReference>
<gene>
    <name evidence="2" type="ORF">N658DRAFT_413899</name>
</gene>
<proteinExistence type="predicted"/>
<name>A0AAN6QB26_9PEZI</name>
<dbReference type="AlphaFoldDB" id="A0AAN6QB26"/>
<keyword evidence="3" id="KW-1185">Reference proteome</keyword>